<dbReference type="PANTHER" id="PTHR23257">
    <property type="entry name" value="SERINE-THREONINE PROTEIN KINASE"/>
    <property type="match status" value="1"/>
</dbReference>
<dbReference type="OrthoDB" id="26722at2759"/>
<dbReference type="SUPFAM" id="SSF56112">
    <property type="entry name" value="Protein kinase-like (PK-like)"/>
    <property type="match status" value="1"/>
</dbReference>
<reference evidence="2 3" key="1">
    <citation type="submission" date="2014-04" db="EMBL/GenBank/DDBJ databases">
        <authorList>
            <consortium name="DOE Joint Genome Institute"/>
            <person name="Kuo A."/>
            <person name="Girlanda M."/>
            <person name="Perotto S."/>
            <person name="Kohler A."/>
            <person name="Nagy L.G."/>
            <person name="Floudas D."/>
            <person name="Copeland A."/>
            <person name="Barry K.W."/>
            <person name="Cichocki N."/>
            <person name="Veneault-Fourrey C."/>
            <person name="LaButti K."/>
            <person name="Lindquist E.A."/>
            <person name="Lipzen A."/>
            <person name="Lundell T."/>
            <person name="Morin E."/>
            <person name="Murat C."/>
            <person name="Sun H."/>
            <person name="Tunlid A."/>
            <person name="Henrissat B."/>
            <person name="Grigoriev I.V."/>
            <person name="Hibbett D.S."/>
            <person name="Martin F."/>
            <person name="Nordberg H.P."/>
            <person name="Cantor M.N."/>
            <person name="Hua S.X."/>
        </authorList>
    </citation>
    <scope>NUCLEOTIDE SEQUENCE [LARGE SCALE GENOMIC DNA]</scope>
    <source>
        <strain evidence="2 3">MUT 4182</strain>
    </source>
</reference>
<dbReference type="STRING" id="1051891.A0A0C3Q6H1"/>
<dbReference type="GO" id="GO:0004672">
    <property type="term" value="F:protein kinase activity"/>
    <property type="evidence" value="ECO:0007669"/>
    <property type="project" value="InterPro"/>
</dbReference>
<dbReference type="HOGENOM" id="CLU_659212_0_0_1"/>
<dbReference type="PROSITE" id="PS50011">
    <property type="entry name" value="PROTEIN_KINASE_DOM"/>
    <property type="match status" value="1"/>
</dbReference>
<dbReference type="Proteomes" id="UP000054248">
    <property type="component" value="Unassembled WGS sequence"/>
</dbReference>
<dbReference type="InterPro" id="IPR011009">
    <property type="entry name" value="Kinase-like_dom_sf"/>
</dbReference>
<dbReference type="GO" id="GO:0005737">
    <property type="term" value="C:cytoplasm"/>
    <property type="evidence" value="ECO:0007669"/>
    <property type="project" value="TreeGrafter"/>
</dbReference>
<evidence type="ECO:0000313" key="2">
    <source>
        <dbReference type="EMBL" id="KIO18909.1"/>
    </source>
</evidence>
<gene>
    <name evidence="2" type="ORF">M407DRAFT_224483</name>
</gene>
<sequence>MDHGIICSPQSLTFRGKFVSDGTTCAWLIRWHILVTVQKDPSNGSSKWCTCYSSQLPELDSRLLVRAPNAQSIKSTLAVMLQAFFQRRKIGQYEIKEAKKNGISKCLRISIEATPSGQVKATIVPPATSVPYVSPSQWKSGSWISFTLRHPIDGKRYSAQFAMVGADADTQGGYAEVWKCHIRAKRVELPWSLVAVKSFRYETLPPVGETVLNKCLITIWYECGTLFETVSKQEITADRIRILKEMADGLEYLHSKNVIHGDIHNGNVLATLDENGLIHPIYIDFGLSKVLEESYRETIITSTIRQKGRMIYMAPELLRYTYPPRHKASDVYAFGLLLLEVASNRTAFRLEQENMPAPTLQARVVDGSVKPDQARFDFIRSAFWGLLSSCWETEATSRPPIEDVRRRLGAMHNRDYY</sequence>
<accession>A0A0C3Q6H1</accession>
<keyword evidence="3" id="KW-1185">Reference proteome</keyword>
<dbReference type="InterPro" id="IPR000719">
    <property type="entry name" value="Prot_kinase_dom"/>
</dbReference>
<dbReference type="Pfam" id="PF00069">
    <property type="entry name" value="Pkinase"/>
    <property type="match status" value="1"/>
</dbReference>
<reference evidence="3" key="2">
    <citation type="submission" date="2015-01" db="EMBL/GenBank/DDBJ databases">
        <title>Evolutionary Origins and Diversification of the Mycorrhizal Mutualists.</title>
        <authorList>
            <consortium name="DOE Joint Genome Institute"/>
            <consortium name="Mycorrhizal Genomics Consortium"/>
            <person name="Kohler A."/>
            <person name="Kuo A."/>
            <person name="Nagy L.G."/>
            <person name="Floudas D."/>
            <person name="Copeland A."/>
            <person name="Barry K.W."/>
            <person name="Cichocki N."/>
            <person name="Veneault-Fourrey C."/>
            <person name="LaButti K."/>
            <person name="Lindquist E.A."/>
            <person name="Lipzen A."/>
            <person name="Lundell T."/>
            <person name="Morin E."/>
            <person name="Murat C."/>
            <person name="Riley R."/>
            <person name="Ohm R."/>
            <person name="Sun H."/>
            <person name="Tunlid A."/>
            <person name="Henrissat B."/>
            <person name="Grigoriev I.V."/>
            <person name="Hibbett D.S."/>
            <person name="Martin F."/>
        </authorList>
    </citation>
    <scope>NUCLEOTIDE SEQUENCE [LARGE SCALE GENOMIC DNA]</scope>
    <source>
        <strain evidence="3">MUT 4182</strain>
    </source>
</reference>
<proteinExistence type="predicted"/>
<organism evidence="2 3">
    <name type="scientific">Tulasnella calospora MUT 4182</name>
    <dbReference type="NCBI Taxonomy" id="1051891"/>
    <lineage>
        <taxon>Eukaryota</taxon>
        <taxon>Fungi</taxon>
        <taxon>Dikarya</taxon>
        <taxon>Basidiomycota</taxon>
        <taxon>Agaricomycotina</taxon>
        <taxon>Agaricomycetes</taxon>
        <taxon>Cantharellales</taxon>
        <taxon>Tulasnellaceae</taxon>
        <taxon>Tulasnella</taxon>
    </lineage>
</organism>
<feature type="domain" description="Protein kinase" evidence="1">
    <location>
        <begin position="132"/>
        <end position="417"/>
    </location>
</feature>
<evidence type="ECO:0000313" key="3">
    <source>
        <dbReference type="Proteomes" id="UP000054248"/>
    </source>
</evidence>
<dbReference type="GO" id="GO:0007165">
    <property type="term" value="P:signal transduction"/>
    <property type="evidence" value="ECO:0007669"/>
    <property type="project" value="TreeGrafter"/>
</dbReference>
<dbReference type="Gene3D" id="1.10.510.10">
    <property type="entry name" value="Transferase(Phosphotransferase) domain 1"/>
    <property type="match status" value="1"/>
</dbReference>
<protein>
    <recommendedName>
        <fullName evidence="1">Protein kinase domain-containing protein</fullName>
    </recommendedName>
</protein>
<dbReference type="GO" id="GO:0005524">
    <property type="term" value="F:ATP binding"/>
    <property type="evidence" value="ECO:0007669"/>
    <property type="project" value="InterPro"/>
</dbReference>
<name>A0A0C3Q6H1_9AGAM</name>
<evidence type="ECO:0000259" key="1">
    <source>
        <dbReference type="PROSITE" id="PS50011"/>
    </source>
</evidence>
<dbReference type="EMBL" id="KN823251">
    <property type="protein sequence ID" value="KIO18909.1"/>
    <property type="molecule type" value="Genomic_DNA"/>
</dbReference>
<dbReference type="InterPro" id="IPR050167">
    <property type="entry name" value="Ser_Thr_protein_kinase"/>
</dbReference>
<dbReference type="AlphaFoldDB" id="A0A0C3Q6H1"/>